<dbReference type="EMBL" id="MU001696">
    <property type="protein sequence ID" value="KAF2453691.1"/>
    <property type="molecule type" value="Genomic_DNA"/>
</dbReference>
<name>A0A6A6NLU2_9PEZI</name>
<protein>
    <recommendedName>
        <fullName evidence="5">Secreted protein</fullName>
    </recommendedName>
</protein>
<organism evidence="2 4">
    <name type="scientific">Lineolata rhizophorae</name>
    <dbReference type="NCBI Taxonomy" id="578093"/>
    <lineage>
        <taxon>Eukaryota</taxon>
        <taxon>Fungi</taxon>
        <taxon>Dikarya</taxon>
        <taxon>Ascomycota</taxon>
        <taxon>Pezizomycotina</taxon>
        <taxon>Dothideomycetes</taxon>
        <taxon>Dothideomycetes incertae sedis</taxon>
        <taxon>Lineolatales</taxon>
        <taxon>Lineolataceae</taxon>
        <taxon>Lineolata</taxon>
    </lineage>
</organism>
<dbReference type="AlphaFoldDB" id="A0A6A6NLU2"/>
<sequence length="82" mass="8518">MLFSAIAAYLRGAALSADVAVVVAAEALLHSAGAVVELALVDLAVPCHSSVDDSVGCFWVCEFDDYRRCAFEAGLLGEPSDV</sequence>
<reference evidence="2" key="1">
    <citation type="journal article" date="2020" name="Stud. Mycol.">
        <title>101 Dothideomycetes genomes: a test case for predicting lifestyles and emergence of pathogens.</title>
        <authorList>
            <person name="Haridas S."/>
            <person name="Albert R."/>
            <person name="Binder M."/>
            <person name="Bloem J."/>
            <person name="Labutti K."/>
            <person name="Salamov A."/>
            <person name="Andreopoulos B."/>
            <person name="Baker S."/>
            <person name="Barry K."/>
            <person name="Bills G."/>
            <person name="Bluhm B."/>
            <person name="Cannon C."/>
            <person name="Castanera R."/>
            <person name="Culley D."/>
            <person name="Daum C."/>
            <person name="Ezra D."/>
            <person name="Gonzalez J."/>
            <person name="Henrissat B."/>
            <person name="Kuo A."/>
            <person name="Liang C."/>
            <person name="Lipzen A."/>
            <person name="Lutzoni F."/>
            <person name="Magnuson J."/>
            <person name="Mondo S."/>
            <person name="Nolan M."/>
            <person name="Ohm R."/>
            <person name="Pangilinan J."/>
            <person name="Park H.-J."/>
            <person name="Ramirez L."/>
            <person name="Alfaro M."/>
            <person name="Sun H."/>
            <person name="Tritt A."/>
            <person name="Yoshinaga Y."/>
            <person name="Zwiers L.-H."/>
            <person name="Turgeon B."/>
            <person name="Goodwin S."/>
            <person name="Spatafora J."/>
            <person name="Crous P."/>
            <person name="Grigoriev I."/>
        </authorList>
    </citation>
    <scope>NUCLEOTIDE SEQUENCE</scope>
    <source>
        <strain evidence="2">ATCC 16933</strain>
    </source>
</reference>
<proteinExistence type="predicted"/>
<dbReference type="Proteomes" id="UP000799766">
    <property type="component" value="Unassembled WGS sequence"/>
</dbReference>
<keyword evidence="1" id="KW-0732">Signal</keyword>
<feature type="signal peptide" evidence="1">
    <location>
        <begin position="1"/>
        <end position="16"/>
    </location>
</feature>
<feature type="non-terminal residue" evidence="2">
    <location>
        <position position="1"/>
    </location>
</feature>
<keyword evidence="4" id="KW-1185">Reference proteome</keyword>
<accession>A0A6A6NLU2</accession>
<evidence type="ECO:0000313" key="3">
    <source>
        <dbReference type="EMBL" id="KAF2453691.1"/>
    </source>
</evidence>
<feature type="chain" id="PRO_5040606920" description="Secreted protein" evidence="1">
    <location>
        <begin position="17"/>
        <end position="82"/>
    </location>
</feature>
<evidence type="ECO:0000313" key="2">
    <source>
        <dbReference type="EMBL" id="KAF2452710.1"/>
    </source>
</evidence>
<gene>
    <name evidence="3" type="ORF">BDY21DRAFT_355738</name>
    <name evidence="2" type="ORF">BDY21DRAFT_358529</name>
</gene>
<evidence type="ECO:0000313" key="4">
    <source>
        <dbReference type="Proteomes" id="UP000799766"/>
    </source>
</evidence>
<evidence type="ECO:0000256" key="1">
    <source>
        <dbReference type="SAM" id="SignalP"/>
    </source>
</evidence>
<dbReference type="EMBL" id="MU001705">
    <property type="protein sequence ID" value="KAF2452710.1"/>
    <property type="molecule type" value="Genomic_DNA"/>
</dbReference>
<evidence type="ECO:0008006" key="5">
    <source>
        <dbReference type="Google" id="ProtNLM"/>
    </source>
</evidence>